<accession>A0A895YDP8</accession>
<feature type="region of interest" description="Disordered" evidence="1">
    <location>
        <begin position="43"/>
        <end position="68"/>
    </location>
</feature>
<dbReference type="Pfam" id="PF13701">
    <property type="entry name" value="DDE_Tnp_1_4"/>
    <property type="match status" value="1"/>
</dbReference>
<reference evidence="3" key="1">
    <citation type="submission" date="2021-02" db="EMBL/GenBank/DDBJ databases">
        <title>Natrosporangium hydrolyticum gen. nov., sp. nov, a haloalkaliphilic actinobacterium from a soda solonchak soil.</title>
        <authorList>
            <person name="Sorokin D.Y."/>
            <person name="Khijniak T.V."/>
            <person name="Zakharycheva A.P."/>
            <person name="Boueva O.V."/>
            <person name="Ariskina E.V."/>
            <person name="Hahnke R.L."/>
            <person name="Bunk B."/>
            <person name="Sproer C."/>
            <person name="Schumann P."/>
            <person name="Evtushenko L.I."/>
            <person name="Kublanov I.V."/>
        </authorList>
    </citation>
    <scope>NUCLEOTIDE SEQUENCE</scope>
    <source>
        <strain evidence="3">DSM 106523</strain>
    </source>
</reference>
<evidence type="ECO:0000256" key="1">
    <source>
        <dbReference type="SAM" id="MobiDB-lite"/>
    </source>
</evidence>
<feature type="compositionally biased region" description="Polar residues" evidence="1">
    <location>
        <begin position="1"/>
        <end position="11"/>
    </location>
</feature>
<protein>
    <submittedName>
        <fullName evidence="3">Transposase</fullName>
    </submittedName>
</protein>
<dbReference type="KEGG" id="nhy:JQS43_18550"/>
<proteinExistence type="predicted"/>
<keyword evidence="4" id="KW-1185">Reference proteome</keyword>
<name>A0A895YDP8_9ACTN</name>
<evidence type="ECO:0000313" key="3">
    <source>
        <dbReference type="EMBL" id="QSB13573.1"/>
    </source>
</evidence>
<feature type="domain" description="Transposase DDE" evidence="2">
    <location>
        <begin position="113"/>
        <end position="241"/>
    </location>
</feature>
<sequence length="248" mass="26807">MADPSAESTVAGNPEASTTSPEPPPSATCVSTTAAVTAATAAATTANTNRRLPVRQPGRATSTACPSALNLPCLPTKTTLSTTDLHAGTQPLLQSQPRKQAPGEQPTLFHLDGYKHSCFVTTTTGLNLQQLDARHRAHARVEDQVRTTKDTGPGHLPSKSWQINTGWCHAVTIAADLLAWFKLLALTGELAHAEPKTLRYRLLAVPARLTRGQRRRWLRLPRHWPWAEALATAIDKIRQLPLPTPQPG</sequence>
<dbReference type="Proteomes" id="UP000662857">
    <property type="component" value="Chromosome"/>
</dbReference>
<dbReference type="AlphaFoldDB" id="A0A895YDP8"/>
<evidence type="ECO:0000313" key="4">
    <source>
        <dbReference type="Proteomes" id="UP000662857"/>
    </source>
</evidence>
<feature type="region of interest" description="Disordered" evidence="1">
    <location>
        <begin position="1"/>
        <end position="30"/>
    </location>
</feature>
<evidence type="ECO:0000259" key="2">
    <source>
        <dbReference type="Pfam" id="PF13701"/>
    </source>
</evidence>
<dbReference type="EMBL" id="CP070499">
    <property type="protein sequence ID" value="QSB13573.1"/>
    <property type="molecule type" value="Genomic_DNA"/>
</dbReference>
<gene>
    <name evidence="3" type="ORF">JQS43_18550</name>
</gene>
<organism evidence="3 4">
    <name type="scientific">Natronosporangium hydrolyticum</name>
    <dbReference type="NCBI Taxonomy" id="2811111"/>
    <lineage>
        <taxon>Bacteria</taxon>
        <taxon>Bacillati</taxon>
        <taxon>Actinomycetota</taxon>
        <taxon>Actinomycetes</taxon>
        <taxon>Micromonosporales</taxon>
        <taxon>Micromonosporaceae</taxon>
        <taxon>Natronosporangium</taxon>
    </lineage>
</organism>
<dbReference type="InterPro" id="IPR025668">
    <property type="entry name" value="Tnp_DDE_dom"/>
</dbReference>